<dbReference type="InterPro" id="IPR050739">
    <property type="entry name" value="MFP"/>
</dbReference>
<dbReference type="SUPFAM" id="SSF111369">
    <property type="entry name" value="HlyD-like secretion proteins"/>
    <property type="match status" value="1"/>
</dbReference>
<dbReference type="PANTHER" id="PTHR30386:SF26">
    <property type="entry name" value="TRANSPORT PROTEIN COMB"/>
    <property type="match status" value="1"/>
</dbReference>
<proteinExistence type="inferred from homology"/>
<dbReference type="InterPro" id="IPR058982">
    <property type="entry name" value="Beta-barrel_AprE"/>
</dbReference>
<evidence type="ECO:0000256" key="9">
    <source>
        <dbReference type="RuleBase" id="RU365093"/>
    </source>
</evidence>
<feature type="region of interest" description="Disordered" evidence="11">
    <location>
        <begin position="1"/>
        <end position="29"/>
    </location>
</feature>
<keyword evidence="10" id="KW-0175">Coiled coil</keyword>
<organism evidence="14 15">
    <name type="scientific">Marinibaculum pumilum</name>
    <dbReference type="NCBI Taxonomy" id="1766165"/>
    <lineage>
        <taxon>Bacteria</taxon>
        <taxon>Pseudomonadati</taxon>
        <taxon>Pseudomonadota</taxon>
        <taxon>Alphaproteobacteria</taxon>
        <taxon>Rhodospirillales</taxon>
        <taxon>Rhodospirillaceae</taxon>
        <taxon>Marinibaculum</taxon>
    </lineage>
</organism>
<dbReference type="Proteomes" id="UP001595528">
    <property type="component" value="Unassembled WGS sequence"/>
</dbReference>
<evidence type="ECO:0000256" key="5">
    <source>
        <dbReference type="ARBA" id="ARBA00022519"/>
    </source>
</evidence>
<feature type="coiled-coil region" evidence="10">
    <location>
        <begin position="188"/>
        <end position="220"/>
    </location>
</feature>
<evidence type="ECO:0000256" key="2">
    <source>
        <dbReference type="ARBA" id="ARBA00009477"/>
    </source>
</evidence>
<dbReference type="PANTHER" id="PTHR30386">
    <property type="entry name" value="MEMBRANE FUSION SUBUNIT OF EMRAB-TOLC MULTIDRUG EFFLUX PUMP"/>
    <property type="match status" value="1"/>
</dbReference>
<evidence type="ECO:0000256" key="3">
    <source>
        <dbReference type="ARBA" id="ARBA00022448"/>
    </source>
</evidence>
<dbReference type="RefSeq" id="WP_379906357.1">
    <property type="nucleotide sequence ID" value="NZ_JBHRTR010000050.1"/>
</dbReference>
<keyword evidence="15" id="KW-1185">Reference proteome</keyword>
<dbReference type="PRINTS" id="PR01490">
    <property type="entry name" value="RTXTOXIND"/>
</dbReference>
<feature type="transmembrane region" description="Helical" evidence="9">
    <location>
        <begin position="63"/>
        <end position="84"/>
    </location>
</feature>
<dbReference type="Pfam" id="PF26002">
    <property type="entry name" value="Beta-barrel_AprE"/>
    <property type="match status" value="1"/>
</dbReference>
<keyword evidence="5 9" id="KW-0997">Cell inner membrane</keyword>
<feature type="domain" description="AprE-like long alpha-helical hairpin" evidence="12">
    <location>
        <begin position="140"/>
        <end position="322"/>
    </location>
</feature>
<evidence type="ECO:0000256" key="1">
    <source>
        <dbReference type="ARBA" id="ARBA00004377"/>
    </source>
</evidence>
<protein>
    <recommendedName>
        <fullName evidence="9">Membrane fusion protein (MFP) family protein</fullName>
    </recommendedName>
</protein>
<comment type="similarity">
    <text evidence="2 9">Belongs to the membrane fusion protein (MFP) (TC 8.A.1) family.</text>
</comment>
<keyword evidence="3 9" id="KW-0813">Transport</keyword>
<evidence type="ECO:0000256" key="8">
    <source>
        <dbReference type="ARBA" id="ARBA00023136"/>
    </source>
</evidence>
<evidence type="ECO:0000259" key="12">
    <source>
        <dbReference type="Pfam" id="PF25994"/>
    </source>
</evidence>
<keyword evidence="6 9" id="KW-0812">Transmembrane</keyword>
<dbReference type="NCBIfam" id="TIGR01843">
    <property type="entry name" value="type_I_hlyD"/>
    <property type="match status" value="1"/>
</dbReference>
<evidence type="ECO:0000259" key="13">
    <source>
        <dbReference type="Pfam" id="PF26002"/>
    </source>
</evidence>
<gene>
    <name evidence="14" type="ORF">ACFOGJ_26855</name>
</gene>
<keyword evidence="4 9" id="KW-1003">Cell membrane</keyword>
<reference evidence="15" key="1">
    <citation type="journal article" date="2019" name="Int. J. Syst. Evol. Microbiol.">
        <title>The Global Catalogue of Microorganisms (GCM) 10K type strain sequencing project: providing services to taxonomists for standard genome sequencing and annotation.</title>
        <authorList>
            <consortium name="The Broad Institute Genomics Platform"/>
            <consortium name="The Broad Institute Genome Sequencing Center for Infectious Disease"/>
            <person name="Wu L."/>
            <person name="Ma J."/>
        </authorList>
    </citation>
    <scope>NUCLEOTIDE SEQUENCE [LARGE SCALE GENOMIC DNA]</scope>
    <source>
        <strain evidence="15">KCTC 42964</strain>
    </source>
</reference>
<evidence type="ECO:0000313" key="14">
    <source>
        <dbReference type="EMBL" id="MFC3230894.1"/>
    </source>
</evidence>
<dbReference type="InterPro" id="IPR010129">
    <property type="entry name" value="T1SS_HlyD"/>
</dbReference>
<evidence type="ECO:0000313" key="15">
    <source>
        <dbReference type="Proteomes" id="UP001595528"/>
    </source>
</evidence>
<evidence type="ECO:0000256" key="4">
    <source>
        <dbReference type="ARBA" id="ARBA00022475"/>
    </source>
</evidence>
<keyword evidence="7 9" id="KW-1133">Transmembrane helix</keyword>
<evidence type="ECO:0000256" key="10">
    <source>
        <dbReference type="SAM" id="Coils"/>
    </source>
</evidence>
<evidence type="ECO:0000256" key="11">
    <source>
        <dbReference type="SAM" id="MobiDB-lite"/>
    </source>
</evidence>
<name>A0ABV7L8F7_9PROT</name>
<comment type="subcellular location">
    <subcellularLocation>
        <location evidence="1 9">Cell inner membrane</location>
        <topology evidence="1 9">Single-pass membrane protein</topology>
    </subcellularLocation>
</comment>
<dbReference type="Gene3D" id="2.40.50.100">
    <property type="match status" value="1"/>
</dbReference>
<evidence type="ECO:0000256" key="6">
    <source>
        <dbReference type="ARBA" id="ARBA00022692"/>
    </source>
</evidence>
<feature type="domain" description="AprE-like beta-barrel" evidence="13">
    <location>
        <begin position="366"/>
        <end position="456"/>
    </location>
</feature>
<dbReference type="EMBL" id="JBHRTR010000050">
    <property type="protein sequence ID" value="MFC3230894.1"/>
    <property type="molecule type" value="Genomic_DNA"/>
</dbReference>
<evidence type="ECO:0000256" key="7">
    <source>
        <dbReference type="ARBA" id="ARBA00022989"/>
    </source>
</evidence>
<feature type="coiled-coil region" evidence="10">
    <location>
        <begin position="268"/>
        <end position="331"/>
    </location>
</feature>
<dbReference type="InterPro" id="IPR058781">
    <property type="entry name" value="HH_AprE-like"/>
</dbReference>
<comment type="caution">
    <text evidence="14">The sequence shown here is derived from an EMBL/GenBank/DDBJ whole genome shotgun (WGS) entry which is preliminary data.</text>
</comment>
<dbReference type="Gene3D" id="2.40.30.170">
    <property type="match status" value="1"/>
</dbReference>
<dbReference type="Pfam" id="PF25994">
    <property type="entry name" value="HH_AprE"/>
    <property type="match status" value="1"/>
</dbReference>
<accession>A0ABV7L8F7</accession>
<sequence>MTRPAELRLAGTPGGSKKGAGAKPQRPTMMQRGSAMAWKQLRGQYTDFLPEHEAISGRRHSPVATLLVIVIAAFFLIFLIWSALTEVEQSVHAPGQVRPGGRVKVVNHAEGGRVAEIMVREGERVTEGQPLLRLNPELLQSELDRVTGAWQEVAARAARLEAEALGEPTIPFPKEILRDRPDLVALQRNQFQSRADALQNRRLQAENAILQRQAEIASTEQLLSSQRSGLKILQAQGTSLKELAGKGYFPWLRYQSIERDISDRQGEIARLMQSLNANRAALEETRAQLELVDQDFTNTVFDELTAARSERESLAEQRQQLAARLRDLTLTAPSAGIVQDLNVVNIGQSLSPLEPLMNIVPVSDRLIIEARVPNDDIGQIHVGQKARVKVRTYDFLKYGVLTGEVARIDADATTDQKTGQIYYETEVRTERDYLGAAEGQQPVTPGMLVDVELQTGEKSILAYLTDRILSTTDTAFTEN</sequence>
<keyword evidence="8 9" id="KW-0472">Membrane</keyword>